<dbReference type="Proteomes" id="UP001139366">
    <property type="component" value="Unassembled WGS sequence"/>
</dbReference>
<evidence type="ECO:0000256" key="1">
    <source>
        <dbReference type="SAM" id="Phobius"/>
    </source>
</evidence>
<dbReference type="RefSeq" id="WP_223711521.1">
    <property type="nucleotide sequence ID" value="NZ_JAINUY010000012.1"/>
</dbReference>
<reference evidence="2 3" key="1">
    <citation type="journal article" date="2023" name="Antonie Van Leeuwenhoek">
        <title>Flavobacterium potami sp. nov., a multi-metal resistance genes harbouring bacterium isolated from shallow river silt.</title>
        <authorList>
            <person name="Li S."/>
            <person name="Mao S."/>
            <person name="Mu W."/>
            <person name="Guo B."/>
            <person name="Li C."/>
            <person name="Zhu Q."/>
            <person name="Hou X."/>
            <person name="Zhao Y."/>
            <person name="Wei S."/>
            <person name="Liu H."/>
            <person name="Liu A."/>
        </authorList>
    </citation>
    <scope>NUCLEOTIDE SEQUENCE [LARGE SCALE GENOMIC DNA]</scope>
    <source>
        <strain evidence="2 3">17A</strain>
    </source>
</reference>
<comment type="caution">
    <text evidence="2">The sequence shown here is derived from an EMBL/GenBank/DDBJ whole genome shotgun (WGS) entry which is preliminary data.</text>
</comment>
<accession>A0A9X1HG45</accession>
<dbReference type="AlphaFoldDB" id="A0A9X1HG45"/>
<sequence length="62" mass="7780">MKRIKKYIEKQIYEFLIMPKIWQLVCIIFTVVLIYLFVDLYKIKAEIRKVQAERDKLERWPF</sequence>
<evidence type="ECO:0000313" key="3">
    <source>
        <dbReference type="Proteomes" id="UP001139366"/>
    </source>
</evidence>
<name>A0A9X1HG45_9FLAO</name>
<keyword evidence="3" id="KW-1185">Reference proteome</keyword>
<keyword evidence="1" id="KW-1133">Transmembrane helix</keyword>
<feature type="transmembrane region" description="Helical" evidence="1">
    <location>
        <begin position="21"/>
        <end position="38"/>
    </location>
</feature>
<keyword evidence="1" id="KW-0472">Membrane</keyword>
<organism evidence="2 3">
    <name type="scientific">Flavobacterium potami</name>
    <dbReference type="NCBI Taxonomy" id="2872310"/>
    <lineage>
        <taxon>Bacteria</taxon>
        <taxon>Pseudomonadati</taxon>
        <taxon>Bacteroidota</taxon>
        <taxon>Flavobacteriia</taxon>
        <taxon>Flavobacteriales</taxon>
        <taxon>Flavobacteriaceae</taxon>
        <taxon>Flavobacterium</taxon>
    </lineage>
</organism>
<keyword evidence="1" id="KW-0812">Transmembrane</keyword>
<dbReference type="EMBL" id="JAINUY010000012">
    <property type="protein sequence ID" value="MBZ4037813.1"/>
    <property type="molecule type" value="Genomic_DNA"/>
</dbReference>
<protein>
    <submittedName>
        <fullName evidence="2">Uncharacterized protein</fullName>
    </submittedName>
</protein>
<proteinExistence type="predicted"/>
<gene>
    <name evidence="2" type="ORF">K6T82_23855</name>
</gene>
<evidence type="ECO:0000313" key="2">
    <source>
        <dbReference type="EMBL" id="MBZ4037813.1"/>
    </source>
</evidence>